<sequence>MAALWRRIRTRRGALVTLPLALTLLAAAVAVPVGLSQRCRLFGQGCRTPRPRPKPPPRALTPLEAATRGGYVALGDSYSSGEGAWNPSSDRAYVNGGAESCHRSRQSYFPTVSQAYRFAKTGGFWACSGARTENLLNVGERGEPPQLDRLTADTSLVTLSIGGNDIGFSEIVERCVVKLPWSSACRAQDTDIRTRMAALPTSLRSALDGIAQRAPYARVLVLGYPRPFPVAPQRSVDNIGTADQGFLNGVVHDLDNTIYLAARDADRRLVAARKPGSVEFVDTYQAFTGHELGTGQPYLNALDLSVSEFVATRSFHPNPLGYQRFGELMNRQIQAGPGRQIYQWRQ</sequence>
<feature type="disulfide bond" evidence="2">
    <location>
        <begin position="175"/>
        <end position="185"/>
    </location>
</feature>
<reference evidence="4" key="1">
    <citation type="submission" date="2023-03" db="EMBL/GenBank/DDBJ databases">
        <title>Actinoallomurus iriomotensis NBRC 103684.</title>
        <authorList>
            <person name="Ichikawa N."/>
            <person name="Sato H."/>
            <person name="Tonouchi N."/>
        </authorList>
    </citation>
    <scope>NUCLEOTIDE SEQUENCE</scope>
    <source>
        <strain evidence="4">NBRC 103684</strain>
    </source>
</reference>
<dbReference type="Gene3D" id="3.40.50.1110">
    <property type="entry name" value="SGNH hydrolase"/>
    <property type="match status" value="1"/>
</dbReference>
<dbReference type="SUPFAM" id="SSF52266">
    <property type="entry name" value="SGNH hydrolase"/>
    <property type="match status" value="1"/>
</dbReference>
<dbReference type="PANTHER" id="PTHR37981:SF1">
    <property type="entry name" value="SGNH HYDROLASE-TYPE ESTERASE DOMAIN-CONTAINING PROTEIN"/>
    <property type="match status" value="1"/>
</dbReference>
<dbReference type="EMBL" id="BSTK01000013">
    <property type="protein sequence ID" value="GLY89417.1"/>
    <property type="molecule type" value="Genomic_DNA"/>
</dbReference>
<keyword evidence="2" id="KW-1015">Disulfide bond</keyword>
<dbReference type="InterPro" id="IPR037460">
    <property type="entry name" value="SEST-like"/>
</dbReference>
<gene>
    <name evidence="4" type="ORF">Airi02_073460</name>
</gene>
<evidence type="ECO:0000313" key="4">
    <source>
        <dbReference type="EMBL" id="GLY89417.1"/>
    </source>
</evidence>
<dbReference type="AlphaFoldDB" id="A0A9W6SBD6"/>
<feature type="active site" evidence="1">
    <location>
        <position position="316"/>
    </location>
</feature>
<feature type="domain" description="SGNH hydrolase-type esterase" evidence="3">
    <location>
        <begin position="73"/>
        <end position="324"/>
    </location>
</feature>
<dbReference type="GO" id="GO:0004806">
    <property type="term" value="F:triacylglycerol lipase activity"/>
    <property type="evidence" value="ECO:0007669"/>
    <property type="project" value="TreeGrafter"/>
</dbReference>
<accession>A0A9W6SBD6</accession>
<name>A0A9W6SBD6_9ACTN</name>
<protein>
    <submittedName>
        <fullName evidence="4">SGNH hydrolase</fullName>
    </submittedName>
</protein>
<keyword evidence="4" id="KW-0378">Hydrolase</keyword>
<dbReference type="CDD" id="cd01823">
    <property type="entry name" value="SEST_like"/>
    <property type="match status" value="1"/>
</dbReference>
<evidence type="ECO:0000313" key="5">
    <source>
        <dbReference type="Proteomes" id="UP001165074"/>
    </source>
</evidence>
<dbReference type="GO" id="GO:0019433">
    <property type="term" value="P:triglyceride catabolic process"/>
    <property type="evidence" value="ECO:0007669"/>
    <property type="project" value="TreeGrafter"/>
</dbReference>
<dbReference type="Proteomes" id="UP001165074">
    <property type="component" value="Unassembled WGS sequence"/>
</dbReference>
<evidence type="ECO:0000256" key="2">
    <source>
        <dbReference type="PIRSR" id="PIRSR637460-2"/>
    </source>
</evidence>
<dbReference type="InterPro" id="IPR013830">
    <property type="entry name" value="SGNH_hydro"/>
</dbReference>
<feature type="disulfide bond" evidence="2">
    <location>
        <begin position="101"/>
        <end position="127"/>
    </location>
</feature>
<evidence type="ECO:0000259" key="3">
    <source>
        <dbReference type="Pfam" id="PF13472"/>
    </source>
</evidence>
<dbReference type="Pfam" id="PF13472">
    <property type="entry name" value="Lipase_GDSL_2"/>
    <property type="match status" value="1"/>
</dbReference>
<organism evidence="4 5">
    <name type="scientific">Actinoallomurus iriomotensis</name>
    <dbReference type="NCBI Taxonomy" id="478107"/>
    <lineage>
        <taxon>Bacteria</taxon>
        <taxon>Bacillati</taxon>
        <taxon>Actinomycetota</taxon>
        <taxon>Actinomycetes</taxon>
        <taxon>Streptosporangiales</taxon>
        <taxon>Thermomonosporaceae</taxon>
        <taxon>Actinoallomurus</taxon>
    </lineage>
</organism>
<keyword evidence="5" id="KW-1185">Reference proteome</keyword>
<dbReference type="InterPro" id="IPR036514">
    <property type="entry name" value="SGNH_hydro_sf"/>
</dbReference>
<feature type="active site" description="Nucleophile" evidence="1">
    <location>
        <position position="77"/>
    </location>
</feature>
<proteinExistence type="predicted"/>
<dbReference type="PANTHER" id="PTHR37981">
    <property type="entry name" value="LIPASE 2"/>
    <property type="match status" value="1"/>
</dbReference>
<comment type="caution">
    <text evidence="4">The sequence shown here is derived from an EMBL/GenBank/DDBJ whole genome shotgun (WGS) entry which is preliminary data.</text>
</comment>
<evidence type="ECO:0000256" key="1">
    <source>
        <dbReference type="PIRSR" id="PIRSR637460-1"/>
    </source>
</evidence>